<evidence type="ECO:0000313" key="8">
    <source>
        <dbReference type="Proteomes" id="UP000324705"/>
    </source>
</evidence>
<reference evidence="7 8" key="1">
    <citation type="submission" date="2017-09" db="EMBL/GenBank/DDBJ databases">
        <authorList>
            <consortium name="International Durum Wheat Genome Sequencing Consortium (IDWGSC)"/>
            <person name="Milanesi L."/>
        </authorList>
    </citation>
    <scope>NUCLEOTIDE SEQUENCE [LARGE SCALE GENOMIC DNA]</scope>
    <source>
        <strain evidence="8">cv. Svevo</strain>
    </source>
</reference>
<organism evidence="7 8">
    <name type="scientific">Triticum turgidum subsp. durum</name>
    <name type="common">Durum wheat</name>
    <name type="synonym">Triticum durum</name>
    <dbReference type="NCBI Taxonomy" id="4567"/>
    <lineage>
        <taxon>Eukaryota</taxon>
        <taxon>Viridiplantae</taxon>
        <taxon>Streptophyta</taxon>
        <taxon>Embryophyta</taxon>
        <taxon>Tracheophyta</taxon>
        <taxon>Spermatophyta</taxon>
        <taxon>Magnoliopsida</taxon>
        <taxon>Liliopsida</taxon>
        <taxon>Poales</taxon>
        <taxon>Poaceae</taxon>
        <taxon>BOP clade</taxon>
        <taxon>Pooideae</taxon>
        <taxon>Triticodae</taxon>
        <taxon>Triticeae</taxon>
        <taxon>Triticinae</taxon>
        <taxon>Triticum</taxon>
    </lineage>
</organism>
<dbReference type="Gramene" id="TRITD2Av1G084010.5">
    <property type="protein sequence ID" value="TRITD2Av1G084010.5"/>
    <property type="gene ID" value="TRITD2Av1G084010"/>
</dbReference>
<keyword evidence="8" id="KW-1185">Reference proteome</keyword>
<dbReference type="GO" id="GO:0016161">
    <property type="term" value="F:beta-amylase activity"/>
    <property type="evidence" value="ECO:0007669"/>
    <property type="project" value="UniProtKB-EC"/>
</dbReference>
<sequence>MLARHDGAVLNFTCAEMRNSEQAEEAMSAPEELVQQVLSAGWREGTEVACENALPRYDRRAYNQMLKNARPNGVDLGGVPARRLAAVTYLRLTDQLLAGNKYRAFKTFVRKMHADQASPVLAPLAGYEPVTSYDVL</sequence>
<keyword evidence="6" id="KW-0378">Hydrolase</keyword>
<dbReference type="GO" id="GO:0000272">
    <property type="term" value="P:polysaccharide catabolic process"/>
    <property type="evidence" value="ECO:0007669"/>
    <property type="project" value="UniProtKB-KW"/>
</dbReference>
<dbReference type="InterPro" id="IPR001371">
    <property type="entry name" value="Glyco_hydro_14B_pln"/>
</dbReference>
<dbReference type="InterPro" id="IPR001554">
    <property type="entry name" value="Glyco_hydro_14"/>
</dbReference>
<dbReference type="Gene3D" id="3.20.20.80">
    <property type="entry name" value="Glycosidases"/>
    <property type="match status" value="1"/>
</dbReference>
<evidence type="ECO:0000256" key="2">
    <source>
        <dbReference type="ARBA" id="ARBA00005652"/>
    </source>
</evidence>
<dbReference type="InterPro" id="IPR017853">
    <property type="entry name" value="GH"/>
</dbReference>
<comment type="similarity">
    <text evidence="2 6">Belongs to the glycosyl hydrolase 14 family.</text>
</comment>
<dbReference type="PANTHER" id="PTHR31352">
    <property type="entry name" value="BETA-AMYLASE 1, CHLOROPLASTIC"/>
    <property type="match status" value="1"/>
</dbReference>
<dbReference type="AlphaFoldDB" id="A0A9R1R5R7"/>
<dbReference type="Pfam" id="PF01373">
    <property type="entry name" value="Glyco_hydro_14"/>
    <property type="match status" value="1"/>
</dbReference>
<evidence type="ECO:0000313" key="7">
    <source>
        <dbReference type="EMBL" id="VAH29302.1"/>
    </source>
</evidence>
<keyword evidence="6" id="KW-0326">Glycosidase</keyword>
<dbReference type="PANTHER" id="PTHR31352:SF40">
    <property type="entry name" value="BETA-AMYLASE 6"/>
    <property type="match status" value="1"/>
</dbReference>
<dbReference type="Proteomes" id="UP000324705">
    <property type="component" value="Chromosome 2A"/>
</dbReference>
<comment type="catalytic activity">
    <reaction evidence="1 6">
        <text>Hydrolysis of (1-&gt;4)-alpha-D-glucosidic linkages in polysaccharides so as to remove successive maltose units from the non-reducing ends of the chains.</text>
        <dbReference type="EC" id="3.2.1.2"/>
    </reaction>
</comment>
<evidence type="ECO:0000256" key="3">
    <source>
        <dbReference type="ARBA" id="ARBA00012594"/>
    </source>
</evidence>
<gene>
    <name evidence="7" type="ORF">TRITD_2Av1G084010</name>
</gene>
<evidence type="ECO:0000256" key="1">
    <source>
        <dbReference type="ARBA" id="ARBA00000546"/>
    </source>
</evidence>
<dbReference type="EC" id="3.2.1.2" evidence="3 6"/>
<dbReference type="PRINTS" id="PR00842">
    <property type="entry name" value="GLHYDLASE14B"/>
</dbReference>
<proteinExistence type="inferred from homology"/>
<evidence type="ECO:0000256" key="5">
    <source>
        <dbReference type="ARBA" id="ARBA00023326"/>
    </source>
</evidence>
<protein>
    <recommendedName>
        <fullName evidence="3 6">Beta-amylase</fullName>
        <ecNumber evidence="3 6">3.2.1.2</ecNumber>
    </recommendedName>
</protein>
<evidence type="ECO:0000256" key="6">
    <source>
        <dbReference type="RuleBase" id="RU000509"/>
    </source>
</evidence>
<name>A0A9R1R5R7_TRITD</name>
<dbReference type="SUPFAM" id="SSF51445">
    <property type="entry name" value="(Trans)glycosidases"/>
    <property type="match status" value="1"/>
</dbReference>
<evidence type="ECO:0000256" key="4">
    <source>
        <dbReference type="ARBA" id="ARBA00023277"/>
    </source>
</evidence>
<accession>A0A9R1R5R7</accession>
<keyword evidence="5 6" id="KW-0624">Polysaccharide degradation</keyword>
<keyword evidence="4 6" id="KW-0119">Carbohydrate metabolism</keyword>
<dbReference type="EMBL" id="LT934113">
    <property type="protein sequence ID" value="VAH29302.1"/>
    <property type="molecule type" value="Genomic_DNA"/>
</dbReference>